<evidence type="ECO:0000313" key="3">
    <source>
        <dbReference type="Proteomes" id="UP001595444"/>
    </source>
</evidence>
<feature type="signal peptide" evidence="1">
    <location>
        <begin position="1"/>
        <end position="23"/>
    </location>
</feature>
<gene>
    <name evidence="2" type="ORF">ACFOKA_14445</name>
</gene>
<dbReference type="Proteomes" id="UP001595444">
    <property type="component" value="Unassembled WGS sequence"/>
</dbReference>
<sequence>MSIKNTTAIVSLSFLLASTSVFADQTPTNMTIDQLPEKGAVTLTGVVKEVNAEDKEFILQDSKGDTIDVQSTKILSVKKGDTVTIKGNMDDDFMGVGQEIDATDIKIVGMMDSSALKDKAKKTEDYASAKLDGSEYTAIDALPDEGYVTISGTVEAVNRDDRSFTLRDSAGDTIDVHTQSAIMVDKGQVVKVNGRMDDEVAGMGEQIVSATVKVVKQPS</sequence>
<protein>
    <recommendedName>
        <fullName evidence="4">Bacterial OB-fold domain-containing protein</fullName>
    </recommendedName>
</protein>
<comment type="caution">
    <text evidence="2">The sequence shown here is derived from an EMBL/GenBank/DDBJ whole genome shotgun (WGS) entry which is preliminary data.</text>
</comment>
<dbReference type="InterPro" id="IPR036700">
    <property type="entry name" value="BOBF_sf"/>
</dbReference>
<keyword evidence="3" id="KW-1185">Reference proteome</keyword>
<dbReference type="EMBL" id="JBHRSL010000010">
    <property type="protein sequence ID" value="MFC3053111.1"/>
    <property type="molecule type" value="Genomic_DNA"/>
</dbReference>
<keyword evidence="1" id="KW-0732">Signal</keyword>
<evidence type="ECO:0008006" key="4">
    <source>
        <dbReference type="Google" id="ProtNLM"/>
    </source>
</evidence>
<proteinExistence type="predicted"/>
<dbReference type="Gene3D" id="2.40.50.200">
    <property type="entry name" value="Bacterial OB-fold"/>
    <property type="match status" value="2"/>
</dbReference>
<dbReference type="RefSeq" id="WP_194213104.1">
    <property type="nucleotide sequence ID" value="NZ_CP061205.1"/>
</dbReference>
<reference evidence="3" key="1">
    <citation type="journal article" date="2019" name="Int. J. Syst. Evol. Microbiol.">
        <title>The Global Catalogue of Microorganisms (GCM) 10K type strain sequencing project: providing services to taxonomists for standard genome sequencing and annotation.</title>
        <authorList>
            <consortium name="The Broad Institute Genomics Platform"/>
            <consortium name="The Broad Institute Genome Sequencing Center for Infectious Disease"/>
            <person name="Wu L."/>
            <person name="Ma J."/>
        </authorList>
    </citation>
    <scope>NUCLEOTIDE SEQUENCE [LARGE SCALE GENOMIC DNA]</scope>
    <source>
        <strain evidence="3">KCTC 62164</strain>
    </source>
</reference>
<organism evidence="2 3">
    <name type="scientific">Kordiimonas pumila</name>
    <dbReference type="NCBI Taxonomy" id="2161677"/>
    <lineage>
        <taxon>Bacteria</taxon>
        <taxon>Pseudomonadati</taxon>
        <taxon>Pseudomonadota</taxon>
        <taxon>Alphaproteobacteria</taxon>
        <taxon>Kordiimonadales</taxon>
        <taxon>Kordiimonadaceae</taxon>
        <taxon>Kordiimonas</taxon>
    </lineage>
</organism>
<feature type="chain" id="PRO_5047380981" description="Bacterial OB-fold domain-containing protein" evidence="1">
    <location>
        <begin position="24"/>
        <end position="219"/>
    </location>
</feature>
<dbReference type="SUPFAM" id="SSF101756">
    <property type="entry name" value="Hypothetical protein YgiW"/>
    <property type="match status" value="2"/>
</dbReference>
<evidence type="ECO:0000313" key="2">
    <source>
        <dbReference type="EMBL" id="MFC3053111.1"/>
    </source>
</evidence>
<accession>A0ABV7D8D5</accession>
<evidence type="ECO:0000256" key="1">
    <source>
        <dbReference type="SAM" id="SignalP"/>
    </source>
</evidence>
<name>A0ABV7D8D5_9PROT</name>